<evidence type="ECO:0000313" key="2">
    <source>
        <dbReference type="Proteomes" id="UP000828390"/>
    </source>
</evidence>
<keyword evidence="2" id="KW-1185">Reference proteome</keyword>
<name>A0A9D4NBV4_DREPO</name>
<sequence length="58" mass="6137">MSSQKAEMLDFLNKVHDIVTKMAGSGGHAATDMMPEGLSLPVTSIEEVEATEAALSMK</sequence>
<reference evidence="1" key="1">
    <citation type="journal article" date="2019" name="bioRxiv">
        <title>The Genome of the Zebra Mussel, Dreissena polymorpha: A Resource for Invasive Species Research.</title>
        <authorList>
            <person name="McCartney M.A."/>
            <person name="Auch B."/>
            <person name="Kono T."/>
            <person name="Mallez S."/>
            <person name="Zhang Y."/>
            <person name="Obille A."/>
            <person name="Becker A."/>
            <person name="Abrahante J.E."/>
            <person name="Garbe J."/>
            <person name="Badalamenti J.P."/>
            <person name="Herman A."/>
            <person name="Mangelson H."/>
            <person name="Liachko I."/>
            <person name="Sullivan S."/>
            <person name="Sone E.D."/>
            <person name="Koren S."/>
            <person name="Silverstein K.A.T."/>
            <person name="Beckman K.B."/>
            <person name="Gohl D.M."/>
        </authorList>
    </citation>
    <scope>NUCLEOTIDE SEQUENCE</scope>
    <source>
        <strain evidence="1">Duluth1</strain>
        <tissue evidence="1">Whole animal</tissue>
    </source>
</reference>
<evidence type="ECO:0000313" key="1">
    <source>
        <dbReference type="EMBL" id="KAH3891506.1"/>
    </source>
</evidence>
<protein>
    <submittedName>
        <fullName evidence="1">Uncharacterized protein</fullName>
    </submittedName>
</protein>
<dbReference type="EMBL" id="JAIWYP010000001">
    <property type="protein sequence ID" value="KAH3891506.1"/>
    <property type="molecule type" value="Genomic_DNA"/>
</dbReference>
<dbReference type="Proteomes" id="UP000828390">
    <property type="component" value="Unassembled WGS sequence"/>
</dbReference>
<comment type="caution">
    <text evidence="1">The sequence shown here is derived from an EMBL/GenBank/DDBJ whole genome shotgun (WGS) entry which is preliminary data.</text>
</comment>
<gene>
    <name evidence="1" type="ORF">DPMN_015610</name>
</gene>
<accession>A0A9D4NBV4</accession>
<dbReference type="AlphaFoldDB" id="A0A9D4NBV4"/>
<organism evidence="1 2">
    <name type="scientific">Dreissena polymorpha</name>
    <name type="common">Zebra mussel</name>
    <name type="synonym">Mytilus polymorpha</name>
    <dbReference type="NCBI Taxonomy" id="45954"/>
    <lineage>
        <taxon>Eukaryota</taxon>
        <taxon>Metazoa</taxon>
        <taxon>Spiralia</taxon>
        <taxon>Lophotrochozoa</taxon>
        <taxon>Mollusca</taxon>
        <taxon>Bivalvia</taxon>
        <taxon>Autobranchia</taxon>
        <taxon>Heteroconchia</taxon>
        <taxon>Euheterodonta</taxon>
        <taxon>Imparidentia</taxon>
        <taxon>Neoheterodontei</taxon>
        <taxon>Myida</taxon>
        <taxon>Dreissenoidea</taxon>
        <taxon>Dreissenidae</taxon>
        <taxon>Dreissena</taxon>
    </lineage>
</organism>
<reference evidence="1" key="2">
    <citation type="submission" date="2020-11" db="EMBL/GenBank/DDBJ databases">
        <authorList>
            <person name="McCartney M.A."/>
            <person name="Auch B."/>
            <person name="Kono T."/>
            <person name="Mallez S."/>
            <person name="Becker A."/>
            <person name="Gohl D.M."/>
            <person name="Silverstein K.A.T."/>
            <person name="Koren S."/>
            <person name="Bechman K.B."/>
            <person name="Herman A."/>
            <person name="Abrahante J.E."/>
            <person name="Garbe J."/>
        </authorList>
    </citation>
    <scope>NUCLEOTIDE SEQUENCE</scope>
    <source>
        <strain evidence="1">Duluth1</strain>
        <tissue evidence="1">Whole animal</tissue>
    </source>
</reference>
<proteinExistence type="predicted"/>